<evidence type="ECO:0000313" key="12">
    <source>
        <dbReference type="Proteomes" id="UP000000238"/>
    </source>
</evidence>
<feature type="transmembrane region" description="Helical" evidence="10">
    <location>
        <begin position="73"/>
        <end position="98"/>
    </location>
</feature>
<evidence type="ECO:0000256" key="6">
    <source>
        <dbReference type="ARBA" id="ARBA00022692"/>
    </source>
</evidence>
<dbReference type="AlphaFoldDB" id="Q2SND6"/>
<dbReference type="HOGENOM" id="CLU_081250_0_0_6"/>
<dbReference type="Proteomes" id="UP000000238">
    <property type="component" value="Chromosome"/>
</dbReference>
<keyword evidence="12" id="KW-1185">Reference proteome</keyword>
<evidence type="ECO:0000256" key="3">
    <source>
        <dbReference type="ARBA" id="ARBA00018997"/>
    </source>
</evidence>
<dbReference type="InterPro" id="IPR023596">
    <property type="entry name" value="Peptidase_PrsW_arch/bac"/>
</dbReference>
<dbReference type="OrthoDB" id="7059380at2"/>
<dbReference type="InterPro" id="IPR026898">
    <property type="entry name" value="PrsW"/>
</dbReference>
<feature type="transmembrane region" description="Helical" evidence="10">
    <location>
        <begin position="29"/>
        <end position="50"/>
    </location>
</feature>
<evidence type="ECO:0000256" key="4">
    <source>
        <dbReference type="ARBA" id="ARBA00022475"/>
    </source>
</evidence>
<feature type="transmembrane region" description="Helical" evidence="10">
    <location>
        <begin position="137"/>
        <end position="158"/>
    </location>
</feature>
<dbReference type="Pfam" id="PF13367">
    <property type="entry name" value="PrsW-protease"/>
    <property type="match status" value="1"/>
</dbReference>
<feature type="transmembrane region" description="Helical" evidence="10">
    <location>
        <begin position="110"/>
        <end position="131"/>
    </location>
</feature>
<dbReference type="GO" id="GO:0006508">
    <property type="term" value="P:proteolysis"/>
    <property type="evidence" value="ECO:0007669"/>
    <property type="project" value="UniProtKB-KW"/>
</dbReference>
<keyword evidence="9 10" id="KW-0472">Membrane</keyword>
<dbReference type="KEGG" id="hch:HCH_00950"/>
<comment type="similarity">
    <text evidence="2">Belongs to the protease PrsW family.</text>
</comment>
<evidence type="ECO:0000313" key="11">
    <source>
        <dbReference type="EMBL" id="ABC27838.1"/>
    </source>
</evidence>
<organism evidence="11 12">
    <name type="scientific">Hahella chejuensis (strain KCTC 2396)</name>
    <dbReference type="NCBI Taxonomy" id="349521"/>
    <lineage>
        <taxon>Bacteria</taxon>
        <taxon>Pseudomonadati</taxon>
        <taxon>Pseudomonadota</taxon>
        <taxon>Gammaproteobacteria</taxon>
        <taxon>Oceanospirillales</taxon>
        <taxon>Hahellaceae</taxon>
        <taxon>Hahella</taxon>
    </lineage>
</organism>
<keyword evidence="8 10" id="KW-1133">Transmembrane helix</keyword>
<dbReference type="GO" id="GO:0008233">
    <property type="term" value="F:peptidase activity"/>
    <property type="evidence" value="ECO:0007669"/>
    <property type="project" value="UniProtKB-KW"/>
</dbReference>
<evidence type="ECO:0000256" key="7">
    <source>
        <dbReference type="ARBA" id="ARBA00022801"/>
    </source>
</evidence>
<gene>
    <name evidence="11" type="ordered locus">HCH_00950</name>
</gene>
<evidence type="ECO:0000256" key="8">
    <source>
        <dbReference type="ARBA" id="ARBA00022989"/>
    </source>
</evidence>
<reference evidence="11 12" key="1">
    <citation type="journal article" date="2005" name="Nucleic Acids Res.">
        <title>Genomic blueprint of Hahella chejuensis, a marine microbe producing an algicidal agent.</title>
        <authorList>
            <person name="Jeong H."/>
            <person name="Yim J.H."/>
            <person name="Lee C."/>
            <person name="Choi S.-H."/>
            <person name="Park Y.K."/>
            <person name="Yoon S.H."/>
            <person name="Hur C.-G."/>
            <person name="Kang H.-Y."/>
            <person name="Kim D."/>
            <person name="Lee H.H."/>
            <person name="Park K.H."/>
            <person name="Park S.-H."/>
            <person name="Park H.-S."/>
            <person name="Lee H.K."/>
            <person name="Oh T.K."/>
            <person name="Kim J.F."/>
        </authorList>
    </citation>
    <scope>NUCLEOTIDE SEQUENCE [LARGE SCALE GENOMIC DNA]</scope>
    <source>
        <strain evidence="11 12">KCTC 2396</strain>
    </source>
</reference>
<sequence length="224" mass="25935">MEYWSLLYLPCLFWGAYHYYKDRHKPEPVLMLVLALVLGYCSAYIGLYLYEALDYVHLRFDAYELAESSSLHLFLYAVLVIGPIEELAKFIPFLLIIVRLPHFDEPIDGIIYSSFIALGFSLHENSYYLTYLEGWEAIARSLTAPMVHVMFASIWGYAYGYSDSHGGNRFAVTTCFLLISMFLHGVFDFFSIGLSLWTNIAPPLLILGIWMWRLRILHRVESEA</sequence>
<dbReference type="GO" id="GO:0005886">
    <property type="term" value="C:plasma membrane"/>
    <property type="evidence" value="ECO:0007669"/>
    <property type="project" value="UniProtKB-SubCell"/>
</dbReference>
<keyword evidence="6 10" id="KW-0812">Transmembrane</keyword>
<dbReference type="EMBL" id="CP000155">
    <property type="protein sequence ID" value="ABC27838.1"/>
    <property type="molecule type" value="Genomic_DNA"/>
</dbReference>
<evidence type="ECO:0000256" key="1">
    <source>
        <dbReference type="ARBA" id="ARBA00004651"/>
    </source>
</evidence>
<keyword evidence="7" id="KW-0378">Hydrolase</keyword>
<dbReference type="PIRSF" id="PIRSF016933">
    <property type="entry name" value="PrsW"/>
    <property type="match status" value="1"/>
</dbReference>
<evidence type="ECO:0000256" key="5">
    <source>
        <dbReference type="ARBA" id="ARBA00022670"/>
    </source>
</evidence>
<evidence type="ECO:0000256" key="10">
    <source>
        <dbReference type="SAM" id="Phobius"/>
    </source>
</evidence>
<comment type="subcellular location">
    <subcellularLocation>
        <location evidence="1">Cell membrane</location>
        <topology evidence="1">Multi-pass membrane protein</topology>
    </subcellularLocation>
</comment>
<accession>Q2SND6</accession>
<proteinExistence type="inferred from homology"/>
<feature type="transmembrane region" description="Helical" evidence="10">
    <location>
        <begin position="170"/>
        <end position="190"/>
    </location>
</feature>
<dbReference type="eggNOG" id="COG2339">
    <property type="taxonomic scope" value="Bacteria"/>
</dbReference>
<dbReference type="PANTHER" id="PTHR36844:SF1">
    <property type="entry name" value="PROTEASE PRSW"/>
    <property type="match status" value="1"/>
</dbReference>
<feature type="transmembrane region" description="Helical" evidence="10">
    <location>
        <begin position="196"/>
        <end position="214"/>
    </location>
</feature>
<keyword evidence="4" id="KW-1003">Cell membrane</keyword>
<dbReference type="RefSeq" id="WP_011394913.1">
    <property type="nucleotide sequence ID" value="NC_007645.1"/>
</dbReference>
<dbReference type="PANTHER" id="PTHR36844">
    <property type="entry name" value="PROTEASE PRSW"/>
    <property type="match status" value="1"/>
</dbReference>
<protein>
    <recommendedName>
        <fullName evidence="3">Protease PrsW</fullName>
    </recommendedName>
</protein>
<keyword evidence="5" id="KW-0645">Protease</keyword>
<evidence type="ECO:0000256" key="9">
    <source>
        <dbReference type="ARBA" id="ARBA00023136"/>
    </source>
</evidence>
<dbReference type="STRING" id="349521.HCH_00950"/>
<evidence type="ECO:0000256" key="2">
    <source>
        <dbReference type="ARBA" id="ARBA00009165"/>
    </source>
</evidence>
<name>Q2SND6_HAHCH</name>